<dbReference type="GO" id="GO:0015250">
    <property type="term" value="F:water channel activity"/>
    <property type="evidence" value="ECO:0007669"/>
    <property type="project" value="TreeGrafter"/>
</dbReference>
<comment type="subcellular location">
    <subcellularLocation>
        <location evidence="1">Membrane</location>
        <topology evidence="1">Multi-pass membrane protein</topology>
    </subcellularLocation>
</comment>
<keyword evidence="6 9" id="KW-0472">Membrane</keyword>
<dbReference type="GO" id="GO:0015254">
    <property type="term" value="F:glycerol channel activity"/>
    <property type="evidence" value="ECO:0007669"/>
    <property type="project" value="TreeGrafter"/>
</dbReference>
<dbReference type="Pfam" id="PF00230">
    <property type="entry name" value="MIP"/>
    <property type="match status" value="1"/>
</dbReference>
<dbReference type="Gene3D" id="1.20.1080.10">
    <property type="entry name" value="Glycerol uptake facilitator protein"/>
    <property type="match status" value="1"/>
</dbReference>
<evidence type="ECO:0000256" key="8">
    <source>
        <dbReference type="RuleBase" id="RU000477"/>
    </source>
</evidence>
<keyword evidence="4 8" id="KW-0812">Transmembrane</keyword>
<dbReference type="InterPro" id="IPR000425">
    <property type="entry name" value="MIP"/>
</dbReference>
<dbReference type="PANTHER" id="PTHR43829">
    <property type="entry name" value="AQUAPORIN OR AQUAGLYCEROPORIN RELATED"/>
    <property type="match status" value="1"/>
</dbReference>
<protein>
    <submittedName>
        <fullName evidence="11">Aquaporin</fullName>
    </submittedName>
</protein>
<organism evidence="10 11">
    <name type="scientific">Romanomermis culicivorax</name>
    <name type="common">Nematode worm</name>
    <dbReference type="NCBI Taxonomy" id="13658"/>
    <lineage>
        <taxon>Eukaryota</taxon>
        <taxon>Metazoa</taxon>
        <taxon>Ecdysozoa</taxon>
        <taxon>Nematoda</taxon>
        <taxon>Enoplea</taxon>
        <taxon>Dorylaimia</taxon>
        <taxon>Mermithida</taxon>
        <taxon>Mermithoidea</taxon>
        <taxon>Mermithidae</taxon>
        <taxon>Romanomermis</taxon>
    </lineage>
</organism>
<comment type="similarity">
    <text evidence="2 8">Belongs to the MIP/aquaporin (TC 1.A.8) family.</text>
</comment>
<dbReference type="PANTHER" id="PTHR43829:SF29">
    <property type="entry name" value="AQUAPORIN 9"/>
    <property type="match status" value="1"/>
</dbReference>
<dbReference type="AlphaFoldDB" id="A0A915HFH0"/>
<dbReference type="SUPFAM" id="SSF81338">
    <property type="entry name" value="Aquaporin-like"/>
    <property type="match status" value="1"/>
</dbReference>
<dbReference type="PRINTS" id="PR00783">
    <property type="entry name" value="MINTRINSICP"/>
</dbReference>
<dbReference type="PROSITE" id="PS00221">
    <property type="entry name" value="MIP"/>
    <property type="match status" value="1"/>
</dbReference>
<evidence type="ECO:0000256" key="3">
    <source>
        <dbReference type="ARBA" id="ARBA00022448"/>
    </source>
</evidence>
<evidence type="ECO:0000256" key="2">
    <source>
        <dbReference type="ARBA" id="ARBA00006175"/>
    </source>
</evidence>
<feature type="transmembrane region" description="Helical" evidence="9">
    <location>
        <begin position="20"/>
        <end position="44"/>
    </location>
</feature>
<sequence>LIGNGSVAQSVLSSSKHGTFLSINIGFALAVGLGVYISGGVSGGHVNPAITLAMCLLGKTRWRQLPVYFAAQYLGCFFGALLVYMVYY</sequence>
<dbReference type="GO" id="GO:0016323">
    <property type="term" value="C:basolateral plasma membrane"/>
    <property type="evidence" value="ECO:0007669"/>
    <property type="project" value="TreeGrafter"/>
</dbReference>
<keyword evidence="10" id="KW-1185">Reference proteome</keyword>
<keyword evidence="3 8" id="KW-0813">Transport</keyword>
<comment type="function">
    <text evidence="7">Aquaglyceroporin that may modulate the water content and osmolytes during anhydrobiosis.</text>
</comment>
<evidence type="ECO:0000256" key="4">
    <source>
        <dbReference type="ARBA" id="ARBA00022692"/>
    </source>
</evidence>
<dbReference type="InterPro" id="IPR022357">
    <property type="entry name" value="MIP_CS"/>
</dbReference>
<evidence type="ECO:0000256" key="6">
    <source>
        <dbReference type="ARBA" id="ARBA00023136"/>
    </source>
</evidence>
<evidence type="ECO:0000256" key="9">
    <source>
        <dbReference type="SAM" id="Phobius"/>
    </source>
</evidence>
<evidence type="ECO:0000256" key="7">
    <source>
        <dbReference type="ARBA" id="ARBA00045280"/>
    </source>
</evidence>
<reference evidence="11" key="1">
    <citation type="submission" date="2022-11" db="UniProtKB">
        <authorList>
            <consortium name="WormBaseParasite"/>
        </authorList>
    </citation>
    <scope>IDENTIFICATION</scope>
</reference>
<dbReference type="WBParaSite" id="nRc.2.0.1.t00400-RA">
    <property type="protein sequence ID" value="nRc.2.0.1.t00400-RA"/>
    <property type="gene ID" value="nRc.2.0.1.g00400"/>
</dbReference>
<proteinExistence type="inferred from homology"/>
<evidence type="ECO:0000256" key="1">
    <source>
        <dbReference type="ARBA" id="ARBA00004141"/>
    </source>
</evidence>
<evidence type="ECO:0000313" key="11">
    <source>
        <dbReference type="WBParaSite" id="nRc.2.0.1.t00400-RA"/>
    </source>
</evidence>
<dbReference type="InterPro" id="IPR050363">
    <property type="entry name" value="MIP/Aquaporin"/>
</dbReference>
<dbReference type="GO" id="GO:0015204">
    <property type="term" value="F:urea transmembrane transporter activity"/>
    <property type="evidence" value="ECO:0007669"/>
    <property type="project" value="TreeGrafter"/>
</dbReference>
<evidence type="ECO:0000313" key="10">
    <source>
        <dbReference type="Proteomes" id="UP000887565"/>
    </source>
</evidence>
<evidence type="ECO:0000256" key="5">
    <source>
        <dbReference type="ARBA" id="ARBA00022989"/>
    </source>
</evidence>
<name>A0A915HFH0_ROMCU</name>
<keyword evidence="5 9" id="KW-1133">Transmembrane helix</keyword>
<dbReference type="InterPro" id="IPR023271">
    <property type="entry name" value="Aquaporin-like"/>
</dbReference>
<dbReference type="Proteomes" id="UP000887565">
    <property type="component" value="Unplaced"/>
</dbReference>
<accession>A0A915HFH0</accession>
<feature type="transmembrane region" description="Helical" evidence="9">
    <location>
        <begin position="65"/>
        <end position="87"/>
    </location>
</feature>